<evidence type="ECO:0000313" key="3">
    <source>
        <dbReference type="Proteomes" id="UP000239867"/>
    </source>
</evidence>
<sequence length="148" mass="17040">MDMTTGKVHEINMARKLSLPRGSWVVFDRGYTDCQWYQELTEEGVRFVTRLKHGAVIHPGAKRRGRKSPGVLEDRKIQLKGVKGTLCKVRFLDGSTGEEYEFLPNAPGIPATTVAALYKERWQVELFFKWIKQHLKVKSFVGTRLRPH</sequence>
<proteinExistence type="predicted"/>
<dbReference type="Proteomes" id="UP000239867">
    <property type="component" value="Chromosome"/>
</dbReference>
<dbReference type="PANTHER" id="PTHR33258">
    <property type="entry name" value="TRANSPOSASE INSL FOR INSERTION SEQUENCE ELEMENT IS186A-RELATED"/>
    <property type="match status" value="1"/>
</dbReference>
<dbReference type="GO" id="GO:0004803">
    <property type="term" value="F:transposase activity"/>
    <property type="evidence" value="ECO:0007669"/>
    <property type="project" value="InterPro"/>
</dbReference>
<dbReference type="GO" id="GO:0003677">
    <property type="term" value="F:DNA binding"/>
    <property type="evidence" value="ECO:0007669"/>
    <property type="project" value="InterPro"/>
</dbReference>
<dbReference type="GO" id="GO:0006313">
    <property type="term" value="P:DNA transposition"/>
    <property type="evidence" value="ECO:0007669"/>
    <property type="project" value="InterPro"/>
</dbReference>
<protein>
    <recommendedName>
        <fullName evidence="1">Transposase IS4-like domain-containing protein</fullName>
    </recommendedName>
</protein>
<evidence type="ECO:0000313" key="2">
    <source>
        <dbReference type="EMBL" id="AVD70399.1"/>
    </source>
</evidence>
<accession>A0A2L1GL48</accession>
<dbReference type="Pfam" id="PF01609">
    <property type="entry name" value="DDE_Tnp_1"/>
    <property type="match status" value="1"/>
</dbReference>
<keyword evidence="3" id="KW-1185">Reference proteome</keyword>
<feature type="domain" description="Transposase IS4-like" evidence="1">
    <location>
        <begin position="2"/>
        <end position="138"/>
    </location>
</feature>
<name>A0A2L1GL48_9BACT</name>
<organism evidence="2 3">
    <name type="scientific">Desulfobulbus oralis</name>
    <dbReference type="NCBI Taxonomy" id="1986146"/>
    <lineage>
        <taxon>Bacteria</taxon>
        <taxon>Pseudomonadati</taxon>
        <taxon>Thermodesulfobacteriota</taxon>
        <taxon>Desulfobulbia</taxon>
        <taxon>Desulfobulbales</taxon>
        <taxon>Desulfobulbaceae</taxon>
        <taxon>Desulfobulbus</taxon>
    </lineage>
</organism>
<reference evidence="2 3" key="1">
    <citation type="journal article" date="2018" name="MBio">
        <title>Insights into the evolution of host association through the isolation and characterization of a novel human periodontal pathobiont, Desulfobulbus oralis.</title>
        <authorList>
            <person name="Cross K.L."/>
            <person name="Chirania P."/>
            <person name="Xiong W."/>
            <person name="Beall C.J."/>
            <person name="Elkins J.G."/>
            <person name="Giannone R.J."/>
            <person name="Griffen A.L."/>
            <person name="Guss A.M."/>
            <person name="Hettich R.L."/>
            <person name="Joshi S.S."/>
            <person name="Mokrzan E.M."/>
            <person name="Martin R.K."/>
            <person name="Zhulin I.B."/>
            <person name="Leys E.J."/>
            <person name="Podar M."/>
        </authorList>
    </citation>
    <scope>NUCLEOTIDE SEQUENCE [LARGE SCALE GENOMIC DNA]</scope>
    <source>
        <strain evidence="2 3">ORNL</strain>
    </source>
</reference>
<dbReference type="PANTHER" id="PTHR33258:SF1">
    <property type="entry name" value="TRANSPOSASE INSL FOR INSERTION SEQUENCE ELEMENT IS186A-RELATED"/>
    <property type="match status" value="1"/>
</dbReference>
<dbReference type="KEGG" id="deo:CAY53_01980"/>
<gene>
    <name evidence="2" type="ORF">CAY53_01980</name>
</gene>
<dbReference type="EMBL" id="CP021255">
    <property type="protein sequence ID" value="AVD70399.1"/>
    <property type="molecule type" value="Genomic_DNA"/>
</dbReference>
<evidence type="ECO:0000259" key="1">
    <source>
        <dbReference type="Pfam" id="PF01609"/>
    </source>
</evidence>
<dbReference type="SUPFAM" id="SSF53098">
    <property type="entry name" value="Ribonuclease H-like"/>
    <property type="match status" value="1"/>
</dbReference>
<dbReference type="InterPro" id="IPR012337">
    <property type="entry name" value="RNaseH-like_sf"/>
</dbReference>
<dbReference type="InterPro" id="IPR002559">
    <property type="entry name" value="Transposase_11"/>
</dbReference>
<dbReference type="AlphaFoldDB" id="A0A2L1GL48"/>